<dbReference type="Gene3D" id="1.20.5.170">
    <property type="match status" value="1"/>
</dbReference>
<name>A0AA39U1U8_9PEZI</name>
<proteinExistence type="predicted"/>
<evidence type="ECO:0000313" key="5">
    <source>
        <dbReference type="EMBL" id="KAK0609374.1"/>
    </source>
</evidence>
<sequence length="287" mass="31831">YTHPAYFSGPQPHQLMAIPPLAPSHSNSAADDFHNATRPLGMLDQFSNDDSFQHFDDNYTQPYPLIDPLIDPLLLAGQPHPASNIVPLTQSEAEVQAQSHRQGSNSNPAQSRQKAQNHAAQAAYYERRIRHVKEIEDRLRHRENEHRLAAIENERLLRDLQKLRAENEILRATSSIGGNPSYPGINADPTITGPMSSKQVYADAAKKEAKKKSSHRIGLSDGAQSLIAYGAMKELVVSAELYKRGLVDIHDFKANLKIQTNMARRDPNGPDVLGKMVLDEIKAAVAK</sequence>
<keyword evidence="2" id="KW-0539">Nucleus</keyword>
<feature type="non-terminal residue" evidence="5">
    <location>
        <position position="1"/>
    </location>
</feature>
<dbReference type="AlphaFoldDB" id="A0AA39U1U8"/>
<protein>
    <recommendedName>
        <fullName evidence="7">BZIP domain-containing protein</fullName>
    </recommendedName>
</protein>
<comment type="caution">
    <text evidence="5">The sequence shown here is derived from an EMBL/GenBank/DDBJ whole genome shotgun (WGS) entry which is preliminary data.</text>
</comment>
<dbReference type="Proteomes" id="UP001174934">
    <property type="component" value="Unassembled WGS sequence"/>
</dbReference>
<organism evidence="5 6">
    <name type="scientific">Bombardia bombarda</name>
    <dbReference type="NCBI Taxonomy" id="252184"/>
    <lineage>
        <taxon>Eukaryota</taxon>
        <taxon>Fungi</taxon>
        <taxon>Dikarya</taxon>
        <taxon>Ascomycota</taxon>
        <taxon>Pezizomycotina</taxon>
        <taxon>Sordariomycetes</taxon>
        <taxon>Sordariomycetidae</taxon>
        <taxon>Sordariales</taxon>
        <taxon>Lasiosphaeriaceae</taxon>
        <taxon>Bombardia</taxon>
    </lineage>
</organism>
<keyword evidence="6" id="KW-1185">Reference proteome</keyword>
<comment type="subcellular location">
    <subcellularLocation>
        <location evidence="1">Nucleus</location>
    </subcellularLocation>
</comment>
<reference evidence="5" key="1">
    <citation type="submission" date="2023-06" db="EMBL/GenBank/DDBJ databases">
        <title>Genome-scale phylogeny and comparative genomics of the fungal order Sordariales.</title>
        <authorList>
            <consortium name="Lawrence Berkeley National Laboratory"/>
            <person name="Hensen N."/>
            <person name="Bonometti L."/>
            <person name="Westerberg I."/>
            <person name="Brannstrom I.O."/>
            <person name="Guillou S."/>
            <person name="Cros-Aarteil S."/>
            <person name="Calhoun S."/>
            <person name="Haridas S."/>
            <person name="Kuo A."/>
            <person name="Mondo S."/>
            <person name="Pangilinan J."/>
            <person name="Riley R."/>
            <person name="LaButti K."/>
            <person name="Andreopoulos B."/>
            <person name="Lipzen A."/>
            <person name="Chen C."/>
            <person name="Yanf M."/>
            <person name="Daum C."/>
            <person name="Ng V."/>
            <person name="Clum A."/>
            <person name="Steindorff A."/>
            <person name="Ohm R."/>
            <person name="Martin F."/>
            <person name="Silar P."/>
            <person name="Natvig D."/>
            <person name="Lalanne C."/>
            <person name="Gautier V."/>
            <person name="Ament-velasquez S.L."/>
            <person name="Kruys A."/>
            <person name="Hutchinson M.I."/>
            <person name="Powell A.J."/>
            <person name="Barry K."/>
            <person name="Miller A.N."/>
            <person name="Grigoriev I.V."/>
            <person name="Debuchy R."/>
            <person name="Gladieux P."/>
            <person name="Thoren M.H."/>
            <person name="Johannesson H."/>
        </authorList>
    </citation>
    <scope>NUCLEOTIDE SEQUENCE</scope>
    <source>
        <strain evidence="5">SMH3391-2</strain>
    </source>
</reference>
<keyword evidence="3" id="KW-0175">Coiled coil</keyword>
<evidence type="ECO:0000256" key="1">
    <source>
        <dbReference type="ARBA" id="ARBA00004123"/>
    </source>
</evidence>
<evidence type="ECO:0000256" key="3">
    <source>
        <dbReference type="SAM" id="Coils"/>
    </source>
</evidence>
<evidence type="ECO:0008006" key="7">
    <source>
        <dbReference type="Google" id="ProtNLM"/>
    </source>
</evidence>
<dbReference type="PANTHER" id="PTHR40621">
    <property type="entry name" value="TRANSCRIPTION FACTOR KAPC-RELATED"/>
    <property type="match status" value="1"/>
</dbReference>
<dbReference type="InterPro" id="IPR050936">
    <property type="entry name" value="AP-1-like"/>
</dbReference>
<evidence type="ECO:0000313" key="6">
    <source>
        <dbReference type="Proteomes" id="UP001174934"/>
    </source>
</evidence>
<accession>A0AA39U1U8</accession>
<feature type="compositionally biased region" description="Polar residues" evidence="4">
    <location>
        <begin position="93"/>
        <end position="119"/>
    </location>
</feature>
<dbReference type="CDD" id="cd14688">
    <property type="entry name" value="bZIP_YAP"/>
    <property type="match status" value="1"/>
</dbReference>
<dbReference type="GO" id="GO:0000976">
    <property type="term" value="F:transcription cis-regulatory region binding"/>
    <property type="evidence" value="ECO:0007669"/>
    <property type="project" value="InterPro"/>
</dbReference>
<dbReference type="EMBL" id="JAULSR010000014">
    <property type="protein sequence ID" value="KAK0609374.1"/>
    <property type="molecule type" value="Genomic_DNA"/>
</dbReference>
<dbReference type="GO" id="GO:0090575">
    <property type="term" value="C:RNA polymerase II transcription regulator complex"/>
    <property type="evidence" value="ECO:0007669"/>
    <property type="project" value="TreeGrafter"/>
</dbReference>
<dbReference type="PANTHER" id="PTHR40621:SF8">
    <property type="entry name" value="AP-1-LIKE TRANSCRIPTION FACTOR YAP3"/>
    <property type="match status" value="1"/>
</dbReference>
<feature type="region of interest" description="Disordered" evidence="4">
    <location>
        <begin position="93"/>
        <end position="121"/>
    </location>
</feature>
<evidence type="ECO:0000256" key="4">
    <source>
        <dbReference type="SAM" id="MobiDB-lite"/>
    </source>
</evidence>
<evidence type="ECO:0000256" key="2">
    <source>
        <dbReference type="ARBA" id="ARBA00023242"/>
    </source>
</evidence>
<gene>
    <name evidence="5" type="ORF">B0T17DRAFT_455354</name>
</gene>
<dbReference type="GO" id="GO:0001228">
    <property type="term" value="F:DNA-binding transcription activator activity, RNA polymerase II-specific"/>
    <property type="evidence" value="ECO:0007669"/>
    <property type="project" value="TreeGrafter"/>
</dbReference>
<feature type="non-terminal residue" evidence="5">
    <location>
        <position position="287"/>
    </location>
</feature>
<feature type="coiled-coil region" evidence="3">
    <location>
        <begin position="146"/>
        <end position="173"/>
    </location>
</feature>